<feature type="transmembrane region" description="Helical" evidence="6">
    <location>
        <begin position="115"/>
        <end position="140"/>
    </location>
</feature>
<dbReference type="EC" id="2.7.13.3" evidence="2"/>
<organism evidence="8">
    <name type="scientific">freshwater metagenome</name>
    <dbReference type="NCBI Taxonomy" id="449393"/>
    <lineage>
        <taxon>unclassified sequences</taxon>
        <taxon>metagenomes</taxon>
        <taxon>ecological metagenomes</taxon>
    </lineage>
</organism>
<dbReference type="InterPro" id="IPR050482">
    <property type="entry name" value="Sensor_HK_TwoCompSys"/>
</dbReference>
<dbReference type="AlphaFoldDB" id="A0A6J6DV32"/>
<dbReference type="InterPro" id="IPR003594">
    <property type="entry name" value="HATPase_dom"/>
</dbReference>
<dbReference type="SUPFAM" id="SSF55874">
    <property type="entry name" value="ATPase domain of HSP90 chaperone/DNA topoisomerase II/histidine kinase"/>
    <property type="match status" value="1"/>
</dbReference>
<gene>
    <name evidence="8" type="ORF">UFOPK1693_00488</name>
</gene>
<evidence type="ECO:0000259" key="7">
    <source>
        <dbReference type="Pfam" id="PF02518"/>
    </source>
</evidence>
<dbReference type="EMBL" id="CAEZTO010000003">
    <property type="protein sequence ID" value="CAB4568001.1"/>
    <property type="molecule type" value="Genomic_DNA"/>
</dbReference>
<evidence type="ECO:0000256" key="2">
    <source>
        <dbReference type="ARBA" id="ARBA00012438"/>
    </source>
</evidence>
<keyword evidence="4" id="KW-0418">Kinase</keyword>
<dbReference type="InterPro" id="IPR036890">
    <property type="entry name" value="HATPase_C_sf"/>
</dbReference>
<keyword evidence="5" id="KW-0175">Coiled coil</keyword>
<feature type="transmembrane region" description="Helical" evidence="6">
    <location>
        <begin position="20"/>
        <end position="37"/>
    </location>
</feature>
<evidence type="ECO:0000256" key="4">
    <source>
        <dbReference type="ARBA" id="ARBA00022777"/>
    </source>
</evidence>
<feature type="transmembrane region" description="Helical" evidence="6">
    <location>
        <begin position="283"/>
        <end position="301"/>
    </location>
</feature>
<evidence type="ECO:0000256" key="5">
    <source>
        <dbReference type="SAM" id="Coils"/>
    </source>
</evidence>
<dbReference type="GO" id="GO:0000160">
    <property type="term" value="P:phosphorelay signal transduction system"/>
    <property type="evidence" value="ECO:0007669"/>
    <property type="project" value="UniProtKB-KW"/>
</dbReference>
<keyword evidence="3" id="KW-0808">Transferase</keyword>
<evidence type="ECO:0000313" key="8">
    <source>
        <dbReference type="EMBL" id="CAB4568001.1"/>
    </source>
</evidence>
<keyword evidence="6" id="KW-0472">Membrane</keyword>
<evidence type="ECO:0000256" key="3">
    <source>
        <dbReference type="ARBA" id="ARBA00022679"/>
    </source>
</evidence>
<dbReference type="Gene3D" id="3.30.565.10">
    <property type="entry name" value="Histidine kinase-like ATPase, C-terminal domain"/>
    <property type="match status" value="1"/>
</dbReference>
<dbReference type="PANTHER" id="PTHR24421">
    <property type="entry name" value="NITRATE/NITRITE SENSOR PROTEIN NARX-RELATED"/>
    <property type="match status" value="1"/>
</dbReference>
<protein>
    <recommendedName>
        <fullName evidence="2">histidine kinase</fullName>
        <ecNumber evidence="2">2.7.13.3</ecNumber>
    </recommendedName>
</protein>
<keyword evidence="6" id="KW-0812">Transmembrane</keyword>
<feature type="coiled-coil region" evidence="5">
    <location>
        <begin position="139"/>
        <end position="173"/>
    </location>
</feature>
<feature type="domain" description="Histidine kinase/HSP90-like ATPase" evidence="7">
    <location>
        <begin position="497"/>
        <end position="547"/>
    </location>
</feature>
<name>A0A6J6DV32_9ZZZZ</name>
<feature type="transmembrane region" description="Helical" evidence="6">
    <location>
        <begin position="346"/>
        <end position="367"/>
    </location>
</feature>
<feature type="transmembrane region" description="Helical" evidence="6">
    <location>
        <begin position="82"/>
        <end position="109"/>
    </location>
</feature>
<feature type="transmembrane region" description="Helical" evidence="6">
    <location>
        <begin position="260"/>
        <end position="277"/>
    </location>
</feature>
<accession>A0A6J6DV32</accession>
<feature type="transmembrane region" description="Helical" evidence="6">
    <location>
        <begin position="313"/>
        <end position="340"/>
    </location>
</feature>
<evidence type="ECO:0000256" key="1">
    <source>
        <dbReference type="ARBA" id="ARBA00000085"/>
    </source>
</evidence>
<reference evidence="8" key="1">
    <citation type="submission" date="2020-05" db="EMBL/GenBank/DDBJ databases">
        <authorList>
            <person name="Chiriac C."/>
            <person name="Salcher M."/>
            <person name="Ghai R."/>
            <person name="Kavagutti S V."/>
        </authorList>
    </citation>
    <scope>NUCLEOTIDE SEQUENCE</scope>
</reference>
<dbReference type="GO" id="GO:0004673">
    <property type="term" value="F:protein histidine kinase activity"/>
    <property type="evidence" value="ECO:0007669"/>
    <property type="project" value="UniProtKB-EC"/>
</dbReference>
<dbReference type="PANTHER" id="PTHR24421:SF10">
    <property type="entry name" value="NITRATE_NITRITE SENSOR PROTEIN NARQ"/>
    <property type="match status" value="1"/>
</dbReference>
<dbReference type="Pfam" id="PF02518">
    <property type="entry name" value="HATPase_c"/>
    <property type="match status" value="1"/>
</dbReference>
<evidence type="ECO:0000256" key="6">
    <source>
        <dbReference type="SAM" id="Phobius"/>
    </source>
</evidence>
<proteinExistence type="predicted"/>
<feature type="transmembrane region" description="Helical" evidence="6">
    <location>
        <begin position="49"/>
        <end position="70"/>
    </location>
</feature>
<comment type="catalytic activity">
    <reaction evidence="1">
        <text>ATP + protein L-histidine = ADP + protein N-phospho-L-histidine.</text>
        <dbReference type="EC" id="2.7.13.3"/>
    </reaction>
</comment>
<sequence>MQIRRLNPFNLLASPYGLSWQNHVVFFALAILALGFFDIDRLGGNFASWFVVFLVGFAVTVGVIELGKNFSKSIESTNQRSVALVLVLLAAGVTRGLVVYEVGFITGLIPEGELAYRLISAPLFVVTGYLLGNALVTSFLSFRAEARRLAAELEKLEQSRASYESDLQLVNQQQRNRVKDLLSAPMWELQKKLETADEPGKLQDALLTMQSINNDVVRPLSHELSATVSDSRQRVELPGLGLGQQIKWPSRVNLAEVQPAWLFLGILLVLGFNSQIAISSFTIGVQIVALGAVPVIAMFWLEKRVFRKQSLPVASALVISTLFGLVGSAIGGNLVLAVGLARSDLFAWQTISLVLVVKSSNLVYGIFMAGWQQSLDELVDVTAQQRIVNSRLRQQLWLGQKALAMELHGSVQATLQALAMKLARMQDVNLTEISQVLAQVRKALSRIENQEYLAGQEFKSLLVELRDLWEGTAEISWTISDSASTTLENDLGLARCVFEVIRESVTNAVKHGAASQISIEIDLGKSSLSLSISNNGSIFDPQQRALGSELMDQLCLTRELRQQGKLVVLQAELALSPEAFQESLV</sequence>
<keyword evidence="6" id="KW-1133">Transmembrane helix</keyword>